<name>A0ABV8U4I5_9ACTN</name>
<feature type="chain" id="PRO_5046280441" evidence="3">
    <location>
        <begin position="30"/>
        <end position="451"/>
    </location>
</feature>
<comment type="caution">
    <text evidence="5">The sequence shown here is derived from an EMBL/GenBank/DDBJ whole genome shotgun (WGS) entry which is preliminary data.</text>
</comment>
<feature type="region of interest" description="Disordered" evidence="1">
    <location>
        <begin position="175"/>
        <end position="246"/>
    </location>
</feature>
<dbReference type="Proteomes" id="UP001595823">
    <property type="component" value="Unassembled WGS sequence"/>
</dbReference>
<keyword evidence="2" id="KW-1133">Transmembrane helix</keyword>
<keyword evidence="6" id="KW-1185">Reference proteome</keyword>
<feature type="domain" description="Htaa" evidence="4">
    <location>
        <begin position="39"/>
        <end position="181"/>
    </location>
</feature>
<gene>
    <name evidence="5" type="ORF">ACFPET_22945</name>
</gene>
<proteinExistence type="predicted"/>
<evidence type="ECO:0000256" key="3">
    <source>
        <dbReference type="SAM" id="SignalP"/>
    </source>
</evidence>
<evidence type="ECO:0000256" key="1">
    <source>
        <dbReference type="SAM" id="MobiDB-lite"/>
    </source>
</evidence>
<evidence type="ECO:0000256" key="2">
    <source>
        <dbReference type="SAM" id="Phobius"/>
    </source>
</evidence>
<evidence type="ECO:0000313" key="5">
    <source>
        <dbReference type="EMBL" id="MFC4338054.1"/>
    </source>
</evidence>
<feature type="compositionally biased region" description="Acidic residues" evidence="1">
    <location>
        <begin position="191"/>
        <end position="227"/>
    </location>
</feature>
<evidence type="ECO:0000313" key="6">
    <source>
        <dbReference type="Proteomes" id="UP001595823"/>
    </source>
</evidence>
<dbReference type="Pfam" id="PF04213">
    <property type="entry name" value="HtaA"/>
    <property type="match status" value="2"/>
</dbReference>
<dbReference type="RefSeq" id="WP_380625698.1">
    <property type="nucleotide sequence ID" value="NZ_JBHSDK010000061.1"/>
</dbReference>
<keyword evidence="2" id="KW-0812">Transmembrane</keyword>
<organism evidence="5 6">
    <name type="scientific">Salininema proteolyticum</name>
    <dbReference type="NCBI Taxonomy" id="1607685"/>
    <lineage>
        <taxon>Bacteria</taxon>
        <taxon>Bacillati</taxon>
        <taxon>Actinomycetota</taxon>
        <taxon>Actinomycetes</taxon>
        <taxon>Glycomycetales</taxon>
        <taxon>Glycomycetaceae</taxon>
        <taxon>Salininema</taxon>
    </lineage>
</organism>
<reference evidence="6" key="1">
    <citation type="journal article" date="2019" name="Int. J. Syst. Evol. Microbiol.">
        <title>The Global Catalogue of Microorganisms (GCM) 10K type strain sequencing project: providing services to taxonomists for standard genome sequencing and annotation.</title>
        <authorList>
            <consortium name="The Broad Institute Genomics Platform"/>
            <consortium name="The Broad Institute Genome Sequencing Center for Infectious Disease"/>
            <person name="Wu L."/>
            <person name="Ma J."/>
        </authorList>
    </citation>
    <scope>NUCLEOTIDE SEQUENCE [LARGE SCALE GENOMIC DNA]</scope>
    <source>
        <strain evidence="6">IBRC-M 10908</strain>
    </source>
</reference>
<feature type="signal peptide" evidence="3">
    <location>
        <begin position="1"/>
        <end position="29"/>
    </location>
</feature>
<dbReference type="EMBL" id="JBHSDK010000061">
    <property type="protein sequence ID" value="MFC4338054.1"/>
    <property type="molecule type" value="Genomic_DNA"/>
</dbReference>
<keyword evidence="3" id="KW-0732">Signal</keyword>
<keyword evidence="2" id="KW-0472">Membrane</keyword>
<dbReference type="InterPro" id="IPR007331">
    <property type="entry name" value="Htaa"/>
</dbReference>
<protein>
    <submittedName>
        <fullName evidence="5">HtaA domain-containing protein</fullName>
    </submittedName>
</protein>
<sequence>MRTTIRRLAPAAFAGVLAAGFAAPTAASAQENTIPLTEGQVTWGIHTGFTDYVEGPIAGGEITVSQGAQRDGKNFTFPSLTGSYDLSDHHIEASTEGAVRFTGHHGALDLTIASPSVVTDNSDKSGVLSVTITQDSSTETVAFADLSYTGGSASGFEGMTASLTAEGAEAMGGFYNAGDELPAPDITFDTAQEDGGGDEDSGGGSDEESEDPGDTGGGENEDGDDSGDERTDETASPNANRADPVLNAVSGSASWGVKESFRSYATGPIADGSYTAVDGASEEGGVFSFPVANGTFNTDTGAVDLAFTGGAHFTGHGGELDVTLGDVRLQGTGKSLALYLNGTAAATVDLGQGLSVADERVSVSDVPVTLTESGAKLFSGNGTSFYKAGDALDPLSFTVDFDGTVTAADFDKTGNLPTTGMDLTWILGIALALTAAGVVAVVATRRRPANA</sequence>
<evidence type="ECO:0000259" key="4">
    <source>
        <dbReference type="Pfam" id="PF04213"/>
    </source>
</evidence>
<feature type="domain" description="Htaa" evidence="4">
    <location>
        <begin position="251"/>
        <end position="398"/>
    </location>
</feature>
<feature type="transmembrane region" description="Helical" evidence="2">
    <location>
        <begin position="423"/>
        <end position="443"/>
    </location>
</feature>
<accession>A0ABV8U4I5</accession>